<keyword evidence="3" id="KW-1185">Reference proteome</keyword>
<dbReference type="GO" id="GO:0016787">
    <property type="term" value="F:hydrolase activity"/>
    <property type="evidence" value="ECO:0007669"/>
    <property type="project" value="UniProtKB-KW"/>
</dbReference>
<protein>
    <submittedName>
        <fullName evidence="2">Predicted secreted hydrolase</fullName>
    </submittedName>
</protein>
<dbReference type="PANTHER" id="PTHR38591:SF1">
    <property type="entry name" value="BLL1000 PROTEIN"/>
    <property type="match status" value="1"/>
</dbReference>
<gene>
    <name evidence="2" type="ORF">SAMN04488047_107195</name>
</gene>
<name>A0A1I5QZW9_9RHOB</name>
<dbReference type="Gene3D" id="2.40.370.10">
    <property type="entry name" value="AttH-like domain"/>
    <property type="match status" value="2"/>
</dbReference>
<dbReference type="RefSeq" id="WP_093421585.1">
    <property type="nucleotide sequence ID" value="NZ_FOXA01000007.1"/>
</dbReference>
<dbReference type="SUPFAM" id="SSF159245">
    <property type="entry name" value="AttH-like"/>
    <property type="match status" value="1"/>
</dbReference>
<dbReference type="OrthoDB" id="9770826at2"/>
<dbReference type="InterPro" id="IPR010791">
    <property type="entry name" value="AttH_dom"/>
</dbReference>
<proteinExistence type="predicted"/>
<dbReference type="Pfam" id="PF07143">
    <property type="entry name" value="CrtC"/>
    <property type="match status" value="1"/>
</dbReference>
<evidence type="ECO:0000313" key="3">
    <source>
        <dbReference type="Proteomes" id="UP000199356"/>
    </source>
</evidence>
<sequence>MKDDRPQRPWSGRKPPAGIFQDRRWSGSLTAFCVACAAGGALAQGFAGLGTDAEGFALPAPNPEFDYPADHGPHPDFRIEWWYVTANLEDANGRPYGVQWTLFRSALSPGPSRAGWAAAQAWMGHAALTTPERHFVAERLARGGIGQAGVEVAPFKAWIDEWRVAGPRLRDVTMEAAGPDFAFALSLETDRPFVPQGEAGYSVKSQAGQASYYYSQPFYDVAGTLTLPEGEVAVTGQAWLDREWSSQPLARTQTGWDWFSLHLDGGAKLMAFRLRDEAGADYTSATWIAPDGGPQPFPDGAVTATPLAEAEVAGRAIPVRWRLELPARDLDVTVAAINEDAWNDTAFPYWEGPVTVEGGHEGIGYLEMTGYE</sequence>
<feature type="domain" description="AttH" evidence="1">
    <location>
        <begin position="79"/>
        <end position="246"/>
    </location>
</feature>
<reference evidence="2 3" key="1">
    <citation type="submission" date="2016-10" db="EMBL/GenBank/DDBJ databases">
        <authorList>
            <person name="de Groot N.N."/>
        </authorList>
    </citation>
    <scope>NUCLEOTIDE SEQUENCE [LARGE SCALE GENOMIC DNA]</scope>
    <source>
        <strain evidence="2 3">DSM 19547</strain>
    </source>
</reference>
<dbReference type="InterPro" id="IPR023374">
    <property type="entry name" value="AttH-like_dom_sf"/>
</dbReference>
<dbReference type="AlphaFoldDB" id="A0A1I5QZW9"/>
<dbReference type="EMBL" id="FOXA01000007">
    <property type="protein sequence ID" value="SFP51647.1"/>
    <property type="molecule type" value="Genomic_DNA"/>
</dbReference>
<keyword evidence="2" id="KW-0378">Hydrolase</keyword>
<dbReference type="Pfam" id="PF17186">
    <property type="entry name" value="Lipocalin_9"/>
    <property type="match status" value="1"/>
</dbReference>
<evidence type="ECO:0000259" key="1">
    <source>
        <dbReference type="Pfam" id="PF07143"/>
    </source>
</evidence>
<evidence type="ECO:0000313" key="2">
    <source>
        <dbReference type="EMBL" id="SFP51647.1"/>
    </source>
</evidence>
<dbReference type="STRING" id="441119.SAMN04488047_107195"/>
<dbReference type="PANTHER" id="PTHR38591">
    <property type="entry name" value="HYDROLASE"/>
    <property type="match status" value="1"/>
</dbReference>
<accession>A0A1I5QZW9</accession>
<dbReference type="Proteomes" id="UP000199356">
    <property type="component" value="Unassembled WGS sequence"/>
</dbReference>
<organism evidence="2 3">
    <name type="scientific">Tranquillimonas alkanivorans</name>
    <dbReference type="NCBI Taxonomy" id="441119"/>
    <lineage>
        <taxon>Bacteria</taxon>
        <taxon>Pseudomonadati</taxon>
        <taxon>Pseudomonadota</taxon>
        <taxon>Alphaproteobacteria</taxon>
        <taxon>Rhodobacterales</taxon>
        <taxon>Roseobacteraceae</taxon>
        <taxon>Tranquillimonas</taxon>
    </lineage>
</organism>